<keyword evidence="2" id="KW-0472">Membrane</keyword>
<name>A0A9X0DKN4_9HELO</name>
<evidence type="ECO:0000313" key="3">
    <source>
        <dbReference type="EMBL" id="KAJ8066514.1"/>
    </source>
</evidence>
<reference evidence="3" key="1">
    <citation type="submission" date="2022-11" db="EMBL/GenBank/DDBJ databases">
        <title>Genome Resource of Sclerotinia nivalis Strain SnTB1, a Plant Pathogen Isolated from American Ginseng.</title>
        <authorList>
            <person name="Fan S."/>
        </authorList>
    </citation>
    <scope>NUCLEOTIDE SEQUENCE</scope>
    <source>
        <strain evidence="3">SnTB1</strain>
    </source>
</reference>
<gene>
    <name evidence="3" type="ORF">OCU04_005572</name>
</gene>
<feature type="region of interest" description="Disordered" evidence="1">
    <location>
        <begin position="236"/>
        <end position="260"/>
    </location>
</feature>
<dbReference type="OrthoDB" id="4497263at2759"/>
<dbReference type="Proteomes" id="UP001152300">
    <property type="component" value="Unassembled WGS sequence"/>
</dbReference>
<evidence type="ECO:0000256" key="1">
    <source>
        <dbReference type="SAM" id="MobiDB-lite"/>
    </source>
</evidence>
<keyword evidence="4" id="KW-1185">Reference proteome</keyword>
<protein>
    <submittedName>
        <fullName evidence="3">Uncharacterized protein</fullName>
    </submittedName>
</protein>
<comment type="caution">
    <text evidence="3">The sequence shown here is derived from an EMBL/GenBank/DDBJ whole genome shotgun (WGS) entry which is preliminary data.</text>
</comment>
<organism evidence="3 4">
    <name type="scientific">Sclerotinia nivalis</name>
    <dbReference type="NCBI Taxonomy" id="352851"/>
    <lineage>
        <taxon>Eukaryota</taxon>
        <taxon>Fungi</taxon>
        <taxon>Dikarya</taxon>
        <taxon>Ascomycota</taxon>
        <taxon>Pezizomycotina</taxon>
        <taxon>Leotiomycetes</taxon>
        <taxon>Helotiales</taxon>
        <taxon>Sclerotiniaceae</taxon>
        <taxon>Sclerotinia</taxon>
    </lineage>
</organism>
<proteinExistence type="predicted"/>
<keyword evidence="2" id="KW-0812">Transmembrane</keyword>
<dbReference type="AlphaFoldDB" id="A0A9X0DKN4"/>
<feature type="transmembrane region" description="Helical" evidence="2">
    <location>
        <begin position="262"/>
        <end position="286"/>
    </location>
</feature>
<dbReference type="CDD" id="cd12087">
    <property type="entry name" value="TM_EGFR-like"/>
    <property type="match status" value="1"/>
</dbReference>
<evidence type="ECO:0000256" key="2">
    <source>
        <dbReference type="SAM" id="Phobius"/>
    </source>
</evidence>
<accession>A0A9X0DKN4</accession>
<feature type="compositionally biased region" description="Low complexity" evidence="1">
    <location>
        <begin position="236"/>
        <end position="252"/>
    </location>
</feature>
<keyword evidence="2" id="KW-1133">Transmembrane helix</keyword>
<sequence length="356" mass="37405">MVSTIFSDQILQTSSGTITTWLPLSTAWPSTAACSSLVYVGGGKDAGKVFGWDPLYQAVLDTGSPRCFADEMVSWWLEPSSVTISLGPTFNCPAAYSTVATSVHRAGVTQVFCCPTDYKLSVLIPSHSYGDYPTQCMSTLTSGDILEYQTPTGGIHQPTSLTVSETLLVHGEHINGWNIDDSVFASMTGSSRTSSNTASITSTSTATSSTNGVYTTTIGGWVGAVTTKTLESAIASSSSSNSPLSSSAAPSAGTNSTSKSPAIAAGVGVASAIIILGLAAALFLFIRRRKKRAITNTNMIKEIDSKEVYLSPQPFPHGQFANELSVERPPGEMDGGTNPNVPPKGYYAPLQHVYEL</sequence>
<evidence type="ECO:0000313" key="4">
    <source>
        <dbReference type="Proteomes" id="UP001152300"/>
    </source>
</evidence>
<dbReference type="EMBL" id="JAPEIS010000005">
    <property type="protein sequence ID" value="KAJ8066514.1"/>
    <property type="molecule type" value="Genomic_DNA"/>
</dbReference>